<comment type="caution">
    <text evidence="7">The sequence shown here is derived from an EMBL/GenBank/DDBJ whole genome shotgun (WGS) entry which is preliminary data.</text>
</comment>
<dbReference type="GO" id="GO:0009378">
    <property type="term" value="F:four-way junction helicase activity"/>
    <property type="evidence" value="ECO:0007669"/>
    <property type="project" value="TreeGrafter"/>
</dbReference>
<dbReference type="STRING" id="1182542.W9XA11"/>
<dbReference type="EMBL" id="AMGY01000011">
    <property type="protein sequence ID" value="EXJ77312.1"/>
    <property type="molecule type" value="Genomic_DNA"/>
</dbReference>
<dbReference type="PANTHER" id="PTHR13710:SF105">
    <property type="entry name" value="ATP-DEPENDENT DNA HELICASE Q1"/>
    <property type="match status" value="1"/>
</dbReference>
<evidence type="ECO:0000256" key="2">
    <source>
        <dbReference type="ARBA" id="ARBA00023125"/>
    </source>
</evidence>
<evidence type="ECO:0000259" key="6">
    <source>
        <dbReference type="PROSITE" id="PS51194"/>
    </source>
</evidence>
<proteinExistence type="inferred from homology"/>
<dbReference type="Gene3D" id="3.40.50.300">
    <property type="entry name" value="P-loop containing nucleotide triphosphate hydrolases"/>
    <property type="match status" value="1"/>
</dbReference>
<reference evidence="7 8" key="1">
    <citation type="submission" date="2013-03" db="EMBL/GenBank/DDBJ databases">
        <title>The Genome Sequence of Capronia epimyces CBS 606.96.</title>
        <authorList>
            <consortium name="The Broad Institute Genomics Platform"/>
            <person name="Cuomo C."/>
            <person name="de Hoog S."/>
            <person name="Gorbushina A."/>
            <person name="Walker B."/>
            <person name="Young S.K."/>
            <person name="Zeng Q."/>
            <person name="Gargeya S."/>
            <person name="Fitzgerald M."/>
            <person name="Haas B."/>
            <person name="Abouelleil A."/>
            <person name="Allen A.W."/>
            <person name="Alvarado L."/>
            <person name="Arachchi H.M."/>
            <person name="Berlin A.M."/>
            <person name="Chapman S.B."/>
            <person name="Gainer-Dewar J."/>
            <person name="Goldberg J."/>
            <person name="Griggs A."/>
            <person name="Gujja S."/>
            <person name="Hansen M."/>
            <person name="Howarth C."/>
            <person name="Imamovic A."/>
            <person name="Ireland A."/>
            <person name="Larimer J."/>
            <person name="McCowan C."/>
            <person name="Murphy C."/>
            <person name="Pearson M."/>
            <person name="Poon T.W."/>
            <person name="Priest M."/>
            <person name="Roberts A."/>
            <person name="Saif S."/>
            <person name="Shea T."/>
            <person name="Sisk P."/>
            <person name="Sykes S."/>
            <person name="Wortman J."/>
            <person name="Nusbaum C."/>
            <person name="Birren B."/>
        </authorList>
    </citation>
    <scope>NUCLEOTIDE SEQUENCE [LARGE SCALE GENOMIC DNA]</scope>
    <source>
        <strain evidence="7 8">CBS 606.96</strain>
    </source>
</reference>
<dbReference type="Proteomes" id="UP000019478">
    <property type="component" value="Unassembled WGS sequence"/>
</dbReference>
<dbReference type="PROSITE" id="PS51194">
    <property type="entry name" value="HELICASE_CTER"/>
    <property type="match status" value="1"/>
</dbReference>
<dbReference type="GO" id="GO:0000724">
    <property type="term" value="P:double-strand break repair via homologous recombination"/>
    <property type="evidence" value="ECO:0007669"/>
    <property type="project" value="TreeGrafter"/>
</dbReference>
<sequence>MVQKIAERLGCEFYHADSGTAPEKEQVLHRWHRGEHKVIVGTSAFGMGVDYAHVRDVIHFGFPDDAIMFSQAVGRIGRDGHGGNSIVLLPRHFRPIDDETWEREKHITPLGRRVMQRYVTGRCCNAVLSRYMDGPEQMQY</sequence>
<keyword evidence="8" id="KW-1185">Reference proteome</keyword>
<accession>W9XA11</accession>
<evidence type="ECO:0000313" key="7">
    <source>
        <dbReference type="EMBL" id="EXJ77312.1"/>
    </source>
</evidence>
<name>W9XA11_9EURO</name>
<evidence type="ECO:0000313" key="8">
    <source>
        <dbReference type="Proteomes" id="UP000019478"/>
    </source>
</evidence>
<comment type="catalytic activity">
    <reaction evidence="4">
        <text>Couples ATP hydrolysis with the unwinding of duplex DNA by translocating in the 3'-5' direction.</text>
        <dbReference type="EC" id="5.6.2.4"/>
    </reaction>
</comment>
<dbReference type="SUPFAM" id="SSF52540">
    <property type="entry name" value="P-loop containing nucleoside triphosphate hydrolases"/>
    <property type="match status" value="1"/>
</dbReference>
<organism evidence="7 8">
    <name type="scientific">Capronia epimyces CBS 606.96</name>
    <dbReference type="NCBI Taxonomy" id="1182542"/>
    <lineage>
        <taxon>Eukaryota</taxon>
        <taxon>Fungi</taxon>
        <taxon>Dikarya</taxon>
        <taxon>Ascomycota</taxon>
        <taxon>Pezizomycotina</taxon>
        <taxon>Eurotiomycetes</taxon>
        <taxon>Chaetothyriomycetidae</taxon>
        <taxon>Chaetothyriales</taxon>
        <taxon>Herpotrichiellaceae</taxon>
        <taxon>Capronia</taxon>
    </lineage>
</organism>
<dbReference type="GO" id="GO:0005737">
    <property type="term" value="C:cytoplasm"/>
    <property type="evidence" value="ECO:0007669"/>
    <property type="project" value="TreeGrafter"/>
</dbReference>
<evidence type="ECO:0000256" key="4">
    <source>
        <dbReference type="ARBA" id="ARBA00034617"/>
    </source>
</evidence>
<dbReference type="AlphaFoldDB" id="W9XA11"/>
<feature type="non-terminal residue" evidence="7">
    <location>
        <position position="140"/>
    </location>
</feature>
<dbReference type="GO" id="GO:0003677">
    <property type="term" value="F:DNA binding"/>
    <property type="evidence" value="ECO:0007669"/>
    <property type="project" value="UniProtKB-KW"/>
</dbReference>
<dbReference type="OrthoDB" id="10261556at2759"/>
<gene>
    <name evidence="7" type="ORF">A1O3_10470</name>
</gene>
<keyword evidence="3" id="KW-0413">Isomerase</keyword>
<dbReference type="GO" id="GO:0005694">
    <property type="term" value="C:chromosome"/>
    <property type="evidence" value="ECO:0007669"/>
    <property type="project" value="TreeGrafter"/>
</dbReference>
<dbReference type="EC" id="5.6.2.4" evidence="5"/>
<dbReference type="GO" id="GO:0043138">
    <property type="term" value="F:3'-5' DNA helicase activity"/>
    <property type="evidence" value="ECO:0007669"/>
    <property type="project" value="UniProtKB-EC"/>
</dbReference>
<evidence type="ECO:0000256" key="3">
    <source>
        <dbReference type="ARBA" id="ARBA00023235"/>
    </source>
</evidence>
<dbReference type="InterPro" id="IPR027417">
    <property type="entry name" value="P-loop_NTPase"/>
</dbReference>
<dbReference type="HOGENOM" id="CLU_1839852_0_0_1"/>
<feature type="domain" description="Helicase C-terminal" evidence="6">
    <location>
        <begin position="1"/>
        <end position="132"/>
    </location>
</feature>
<dbReference type="InterPro" id="IPR001650">
    <property type="entry name" value="Helicase_C-like"/>
</dbReference>
<dbReference type="GeneID" id="19174550"/>
<dbReference type="Pfam" id="PF00271">
    <property type="entry name" value="Helicase_C"/>
    <property type="match status" value="1"/>
</dbReference>
<dbReference type="SMART" id="SM00490">
    <property type="entry name" value="HELICc"/>
    <property type="match status" value="1"/>
</dbReference>
<dbReference type="PANTHER" id="PTHR13710">
    <property type="entry name" value="DNA HELICASE RECQ FAMILY MEMBER"/>
    <property type="match status" value="1"/>
</dbReference>
<dbReference type="RefSeq" id="XP_007738750.1">
    <property type="nucleotide sequence ID" value="XM_007740560.1"/>
</dbReference>
<evidence type="ECO:0000256" key="5">
    <source>
        <dbReference type="ARBA" id="ARBA00034808"/>
    </source>
</evidence>
<protein>
    <recommendedName>
        <fullName evidence="5">DNA 3'-5' helicase</fullName>
        <ecNumber evidence="5">5.6.2.4</ecNumber>
    </recommendedName>
</protein>
<dbReference type="eggNOG" id="KOG0351">
    <property type="taxonomic scope" value="Eukaryota"/>
</dbReference>
<comment type="similarity">
    <text evidence="1">Belongs to the helicase family. RecQ subfamily.</text>
</comment>
<keyword evidence="2" id="KW-0238">DNA-binding</keyword>
<evidence type="ECO:0000256" key="1">
    <source>
        <dbReference type="ARBA" id="ARBA00005446"/>
    </source>
</evidence>